<dbReference type="InterPro" id="IPR046953">
    <property type="entry name" value="Spore_GerAC-like_C"/>
</dbReference>
<evidence type="ECO:0000313" key="10">
    <source>
        <dbReference type="EMBL" id="MCY6371019.1"/>
    </source>
</evidence>
<feature type="domain" description="Spore germination GerAC-like C-terminal" evidence="8">
    <location>
        <begin position="205"/>
        <end position="366"/>
    </location>
</feature>
<dbReference type="Pfam" id="PF25198">
    <property type="entry name" value="Spore_GerAC_N"/>
    <property type="match status" value="1"/>
</dbReference>
<gene>
    <name evidence="10" type="ORF">OXH55_10280</name>
</gene>
<keyword evidence="4" id="KW-0732">Signal</keyword>
<protein>
    <submittedName>
        <fullName evidence="10">Ger(X)C family spore germination protein</fullName>
    </submittedName>
</protein>
<keyword evidence="11" id="KW-1185">Reference proteome</keyword>
<evidence type="ECO:0000259" key="8">
    <source>
        <dbReference type="Pfam" id="PF05504"/>
    </source>
</evidence>
<dbReference type="PANTHER" id="PTHR35789">
    <property type="entry name" value="SPORE GERMINATION PROTEIN B3"/>
    <property type="match status" value="1"/>
</dbReference>
<dbReference type="RefSeq" id="WP_268049859.1">
    <property type="nucleotide sequence ID" value="NZ_JAPQES010000003.1"/>
</dbReference>
<proteinExistence type="inferred from homology"/>
<sequence length="370" mass="41610">MNYKKFLVILFFCLGIYIFYTRGINFVPAEELAIPSTIGFDITQEDSGEIKFSIPIAVYNFTGEATPSTLIQTGVGKTIGDTREDRQAKADLKFILGLEKIIIWGEAAAQYGLEPEIDILFANPNVNDTGLNAVCKGDAMDILKSNVEGYPNPGDYLSNVIKHATEFNFFSDNYKLMDIYVRIGAEGRSLVLPYIEIKDKKPAITGIALFVKDKMVKKIGMKEAKILNLLKVDNVKGILSLGDNSKEYIDYYATSKKKVKCEKVKDKYTFYIDLSLTGDITNNNLYEDIANNPDMAKKFEGNMNKKVEQMCYEFIDKMQNEYKIDCLGLGRVAAAKYGRHTGTDWNKAVSEADIVVKVKTKIDRFGRGDY</sequence>
<dbReference type="EMBL" id="JAPQES010000003">
    <property type="protein sequence ID" value="MCY6371019.1"/>
    <property type="molecule type" value="Genomic_DNA"/>
</dbReference>
<dbReference type="Pfam" id="PF05504">
    <property type="entry name" value="Spore_GerAC"/>
    <property type="match status" value="1"/>
</dbReference>
<evidence type="ECO:0000256" key="6">
    <source>
        <dbReference type="ARBA" id="ARBA00023139"/>
    </source>
</evidence>
<feature type="domain" description="Spore germination protein N-terminal" evidence="9">
    <location>
        <begin position="29"/>
        <end position="197"/>
    </location>
</feature>
<evidence type="ECO:0000256" key="3">
    <source>
        <dbReference type="ARBA" id="ARBA00022544"/>
    </source>
</evidence>
<keyword evidence="7" id="KW-0449">Lipoprotein</keyword>
<evidence type="ECO:0000256" key="7">
    <source>
        <dbReference type="ARBA" id="ARBA00023288"/>
    </source>
</evidence>
<accession>A0ABT4CPN4</accession>
<dbReference type="Proteomes" id="UP001079657">
    <property type="component" value="Unassembled WGS sequence"/>
</dbReference>
<dbReference type="InterPro" id="IPR057336">
    <property type="entry name" value="GerAC_N"/>
</dbReference>
<dbReference type="InterPro" id="IPR038501">
    <property type="entry name" value="Spore_GerAC_C_sf"/>
</dbReference>
<dbReference type="PANTHER" id="PTHR35789:SF1">
    <property type="entry name" value="SPORE GERMINATION PROTEIN B3"/>
    <property type="match status" value="1"/>
</dbReference>
<evidence type="ECO:0000259" key="9">
    <source>
        <dbReference type="Pfam" id="PF25198"/>
    </source>
</evidence>
<organism evidence="10 11">
    <name type="scientific">Clostridium ganghwense</name>
    <dbReference type="NCBI Taxonomy" id="312089"/>
    <lineage>
        <taxon>Bacteria</taxon>
        <taxon>Bacillati</taxon>
        <taxon>Bacillota</taxon>
        <taxon>Clostridia</taxon>
        <taxon>Eubacteriales</taxon>
        <taxon>Clostridiaceae</taxon>
        <taxon>Clostridium</taxon>
    </lineage>
</organism>
<evidence type="ECO:0000256" key="1">
    <source>
        <dbReference type="ARBA" id="ARBA00004635"/>
    </source>
</evidence>
<name>A0ABT4CPN4_9CLOT</name>
<keyword evidence="6" id="KW-0564">Palmitate</keyword>
<comment type="subcellular location">
    <subcellularLocation>
        <location evidence="1">Membrane</location>
        <topology evidence="1">Lipid-anchor</topology>
    </subcellularLocation>
</comment>
<comment type="caution">
    <text evidence="10">The sequence shown here is derived from an EMBL/GenBank/DDBJ whole genome shotgun (WGS) entry which is preliminary data.</text>
</comment>
<dbReference type="InterPro" id="IPR008844">
    <property type="entry name" value="Spore_GerAC-like"/>
</dbReference>
<evidence type="ECO:0000313" key="11">
    <source>
        <dbReference type="Proteomes" id="UP001079657"/>
    </source>
</evidence>
<dbReference type="Gene3D" id="3.30.300.210">
    <property type="entry name" value="Nutrient germinant receptor protein C, domain 3"/>
    <property type="match status" value="1"/>
</dbReference>
<keyword evidence="3" id="KW-0309">Germination</keyword>
<evidence type="ECO:0000256" key="4">
    <source>
        <dbReference type="ARBA" id="ARBA00022729"/>
    </source>
</evidence>
<evidence type="ECO:0000256" key="5">
    <source>
        <dbReference type="ARBA" id="ARBA00023136"/>
    </source>
</evidence>
<evidence type="ECO:0000256" key="2">
    <source>
        <dbReference type="ARBA" id="ARBA00007886"/>
    </source>
</evidence>
<comment type="similarity">
    <text evidence="2">Belongs to the GerABKC lipoprotein family.</text>
</comment>
<dbReference type="NCBIfam" id="TIGR02887">
    <property type="entry name" value="spore_ger_x_C"/>
    <property type="match status" value="1"/>
</dbReference>
<reference evidence="10" key="1">
    <citation type="submission" date="2022-12" db="EMBL/GenBank/DDBJ databases">
        <authorList>
            <person name="Wang J."/>
        </authorList>
    </citation>
    <scope>NUCLEOTIDE SEQUENCE</scope>
    <source>
        <strain evidence="10">HY-42-06</strain>
    </source>
</reference>
<keyword evidence="5" id="KW-0472">Membrane</keyword>